<dbReference type="OrthoDB" id="682451at2759"/>
<dbReference type="EMBL" id="SPHZ02000007">
    <property type="protein sequence ID" value="KAF0906415.1"/>
    <property type="molecule type" value="Genomic_DNA"/>
</dbReference>
<evidence type="ECO:0000313" key="1">
    <source>
        <dbReference type="EMBL" id="KAF0906415.1"/>
    </source>
</evidence>
<dbReference type="SUPFAM" id="SSF48371">
    <property type="entry name" value="ARM repeat"/>
    <property type="match status" value="1"/>
</dbReference>
<proteinExistence type="predicted"/>
<gene>
    <name evidence="1" type="ORF">E2562_011413</name>
</gene>
<name>A0A6G1D0L7_9ORYZ</name>
<dbReference type="PANTHER" id="PTHR33115:SF57">
    <property type="entry name" value="OS07G0653900 PROTEIN"/>
    <property type="match status" value="1"/>
</dbReference>
<dbReference type="PANTHER" id="PTHR33115">
    <property type="entry name" value="ARM REPEAT SUPERFAMILY PROTEIN"/>
    <property type="match status" value="1"/>
</dbReference>
<comment type="caution">
    <text evidence="1">The sequence shown here is derived from an EMBL/GenBank/DDBJ whole genome shotgun (WGS) entry which is preliminary data.</text>
</comment>
<reference evidence="1 2" key="1">
    <citation type="submission" date="2019-11" db="EMBL/GenBank/DDBJ databases">
        <title>Whole genome sequence of Oryza granulata.</title>
        <authorList>
            <person name="Li W."/>
        </authorList>
    </citation>
    <scope>NUCLEOTIDE SEQUENCE [LARGE SCALE GENOMIC DNA]</scope>
    <source>
        <strain evidence="2">cv. Menghai</strain>
        <tissue evidence="1">Leaf</tissue>
    </source>
</reference>
<dbReference type="AlphaFoldDB" id="A0A6G1D0L7"/>
<dbReference type="Proteomes" id="UP000479710">
    <property type="component" value="Unassembled WGS sequence"/>
</dbReference>
<protein>
    <submittedName>
        <fullName evidence="1">Uncharacterized protein</fullName>
    </submittedName>
</protein>
<organism evidence="1 2">
    <name type="scientific">Oryza meyeriana var. granulata</name>
    <dbReference type="NCBI Taxonomy" id="110450"/>
    <lineage>
        <taxon>Eukaryota</taxon>
        <taxon>Viridiplantae</taxon>
        <taxon>Streptophyta</taxon>
        <taxon>Embryophyta</taxon>
        <taxon>Tracheophyta</taxon>
        <taxon>Spermatophyta</taxon>
        <taxon>Magnoliopsida</taxon>
        <taxon>Liliopsida</taxon>
        <taxon>Poales</taxon>
        <taxon>Poaceae</taxon>
        <taxon>BOP clade</taxon>
        <taxon>Oryzoideae</taxon>
        <taxon>Oryzeae</taxon>
        <taxon>Oryzinae</taxon>
        <taxon>Oryza</taxon>
        <taxon>Oryza meyeriana</taxon>
    </lineage>
</organism>
<accession>A0A6G1D0L7</accession>
<sequence>MSEHPFLLRNLAEILDDTEGSQENKRLAAEILRNLATDGKTRQEIGCIRVLERITDSTVATELEVLIGLSSQICHIVPEDFAQELEHDQIKERFVKKLVEALNANTKPTAHCPRIRREVC</sequence>
<keyword evidence="2" id="KW-1185">Reference proteome</keyword>
<evidence type="ECO:0000313" key="2">
    <source>
        <dbReference type="Proteomes" id="UP000479710"/>
    </source>
</evidence>
<dbReference type="InterPro" id="IPR016024">
    <property type="entry name" value="ARM-type_fold"/>
</dbReference>